<evidence type="ECO:0008006" key="4">
    <source>
        <dbReference type="Google" id="ProtNLM"/>
    </source>
</evidence>
<comment type="caution">
    <text evidence="2">The sequence shown here is derived from an EMBL/GenBank/DDBJ whole genome shotgun (WGS) entry which is preliminary data.</text>
</comment>
<reference evidence="2" key="1">
    <citation type="submission" date="2021-01" db="EMBL/GenBank/DDBJ databases">
        <authorList>
            <consortium name="Genoscope - CEA"/>
            <person name="William W."/>
        </authorList>
    </citation>
    <scope>NUCLEOTIDE SEQUENCE</scope>
</reference>
<keyword evidence="1" id="KW-0472">Membrane</keyword>
<dbReference type="AlphaFoldDB" id="A0A8S1SP19"/>
<gene>
    <name evidence="2" type="ORF">PPENT_87.1.T0090474</name>
</gene>
<evidence type="ECO:0000313" key="3">
    <source>
        <dbReference type="Proteomes" id="UP000689195"/>
    </source>
</evidence>
<organism evidence="2 3">
    <name type="scientific">Paramecium pentaurelia</name>
    <dbReference type="NCBI Taxonomy" id="43138"/>
    <lineage>
        <taxon>Eukaryota</taxon>
        <taxon>Sar</taxon>
        <taxon>Alveolata</taxon>
        <taxon>Ciliophora</taxon>
        <taxon>Intramacronucleata</taxon>
        <taxon>Oligohymenophorea</taxon>
        <taxon>Peniculida</taxon>
        <taxon>Parameciidae</taxon>
        <taxon>Paramecium</taxon>
    </lineage>
</organism>
<keyword evidence="1" id="KW-0812">Transmembrane</keyword>
<name>A0A8S1SP19_9CILI</name>
<keyword evidence="3" id="KW-1185">Reference proteome</keyword>
<dbReference type="Proteomes" id="UP000689195">
    <property type="component" value="Unassembled WGS sequence"/>
</dbReference>
<evidence type="ECO:0000256" key="1">
    <source>
        <dbReference type="SAM" id="Phobius"/>
    </source>
</evidence>
<protein>
    <recommendedName>
        <fullName evidence="4">Transmembrane protein</fullName>
    </recommendedName>
</protein>
<feature type="transmembrane region" description="Helical" evidence="1">
    <location>
        <begin position="157"/>
        <end position="177"/>
    </location>
</feature>
<dbReference type="EMBL" id="CAJJDO010000009">
    <property type="protein sequence ID" value="CAD8141166.1"/>
    <property type="molecule type" value="Genomic_DNA"/>
</dbReference>
<proteinExistence type="predicted"/>
<sequence length="179" mass="21435">MFIDKYLFLKNLIRNLISQNCNVSFNVYYLCIYNSESKRKHIALCQKFNLEVISPLLKCNQQLRVTLQLYWGNVQCISDIRQSQCFFNSLDTPQMLKQNTIIEKISFFRNTLTHNSHIMYKPTQKLLDLLNVTLFNRFLISQTKEDSKLIRYRKRQLVMIQSFCLLLILQQLLLFGFQF</sequence>
<keyword evidence="1" id="KW-1133">Transmembrane helix</keyword>
<evidence type="ECO:0000313" key="2">
    <source>
        <dbReference type="EMBL" id="CAD8141166.1"/>
    </source>
</evidence>
<accession>A0A8S1SP19</accession>